<evidence type="ECO:0000256" key="1">
    <source>
        <dbReference type="SAM" id="MobiDB-lite"/>
    </source>
</evidence>
<dbReference type="Gene3D" id="1.25.10.10">
    <property type="entry name" value="Leucine-rich Repeat Variant"/>
    <property type="match status" value="1"/>
</dbReference>
<reference evidence="2 3" key="1">
    <citation type="journal article" date="2021" name="Elife">
        <title>Chloroplast acquisition without the gene transfer in kleptoplastic sea slugs, Plakobranchus ocellatus.</title>
        <authorList>
            <person name="Maeda T."/>
            <person name="Takahashi S."/>
            <person name="Yoshida T."/>
            <person name="Shimamura S."/>
            <person name="Takaki Y."/>
            <person name="Nagai Y."/>
            <person name="Toyoda A."/>
            <person name="Suzuki Y."/>
            <person name="Arimoto A."/>
            <person name="Ishii H."/>
            <person name="Satoh N."/>
            <person name="Nishiyama T."/>
            <person name="Hasebe M."/>
            <person name="Maruyama T."/>
            <person name="Minagawa J."/>
            <person name="Obokata J."/>
            <person name="Shigenobu S."/>
        </authorList>
    </citation>
    <scope>NUCLEOTIDE SEQUENCE [LARGE SCALE GENOMIC DNA]</scope>
</reference>
<proteinExistence type="predicted"/>
<evidence type="ECO:0000313" key="2">
    <source>
        <dbReference type="EMBL" id="GFR95493.1"/>
    </source>
</evidence>
<feature type="compositionally biased region" description="Acidic residues" evidence="1">
    <location>
        <begin position="690"/>
        <end position="717"/>
    </location>
</feature>
<keyword evidence="3" id="KW-1185">Reference proteome</keyword>
<sequence length="778" mass="84006">MPAGWKPKTEKSSSSFDGFLSNDEDIDLDNIMDMKRQTTLQSVKVNQSIKEASLYIGTAMCLLPDGTEPEAVPNFSWKTDKDEVADLSPLTRPRSEDMTPAKEISFVTPVPVKPSPDEGKTTKFEYKTQTKPLKKVDIDIGSGLNFGISGPRAGPLINKLQPPPDEGKTKSFRLSQAPKTPQDGSTETTEGGQKPGQSSGHPTGSSPTLSQASTLTSVQGGDKTASGTKPGRKDSIKKERKTDGPAGKTGAAKAARKPIAAPPQFKKLTKEEELTLLQKIVKEEWFTPGIPPILDLVNDELTKLLEASDTKVFVAVCDYIVQIFQQLSIAPKFMNRAGDKLTKQLNGPSAIARKKAVWTMKQLGLAAKKDVISALLPGLLDAKEGSREELISNLGELLSGPGAADGLSTLMSSLGITNKPLGTKEEQQAAIKAISERLQAEAEKLKSSGGSADSVKQRVEMWVSSLNLPSDGSSLLPSRAVSHDSVKQRVEMWVSSLNLPSDRSSLLPSMAVSIDSVKQRVEMWVSSLYLPSDGSSLLPSRAVSNNPVKQRVEMWVSSLNLPSDGSSLLPSRASNSRALDSSGNPRAGTSGLDTEGSFDKSSRQSTRGSRRKSRGGGRKKGVKSKGKGRLKSSSGQDGAGEDKDDTVSVDMSVQTDPRSEDAGDDEESLIRKRRGRWRRGGLSQFRERDDDATDEEDADFDADDEDDDEGVYADTDEEGGRPRRGRRRGKRGEEDTEEDGRSSGTFIRIEYDLTPGMFRSETGGSEWSDDLPPPANTT</sequence>
<dbReference type="Proteomes" id="UP000762676">
    <property type="component" value="Unassembled WGS sequence"/>
</dbReference>
<feature type="compositionally biased region" description="Polar residues" evidence="1">
    <location>
        <begin position="563"/>
        <end position="584"/>
    </location>
</feature>
<feature type="region of interest" description="Disordered" evidence="1">
    <location>
        <begin position="86"/>
        <end position="126"/>
    </location>
</feature>
<dbReference type="EMBL" id="BMAT01008927">
    <property type="protein sequence ID" value="GFR95493.1"/>
    <property type="molecule type" value="Genomic_DNA"/>
</dbReference>
<feature type="region of interest" description="Disordered" evidence="1">
    <location>
        <begin position="144"/>
        <end position="266"/>
    </location>
</feature>
<dbReference type="InterPro" id="IPR011989">
    <property type="entry name" value="ARM-like"/>
</dbReference>
<gene>
    <name evidence="2" type="ORF">ElyMa_004430500</name>
</gene>
<name>A0AAV4HEM5_9GAST</name>
<evidence type="ECO:0000313" key="3">
    <source>
        <dbReference type="Proteomes" id="UP000762676"/>
    </source>
</evidence>
<dbReference type="InterPro" id="IPR016024">
    <property type="entry name" value="ARM-type_fold"/>
</dbReference>
<dbReference type="AlphaFoldDB" id="A0AAV4HEM5"/>
<feature type="compositionally biased region" description="Basic and acidic residues" evidence="1">
    <location>
        <begin position="231"/>
        <end position="243"/>
    </location>
</feature>
<feature type="compositionally biased region" description="Basic and acidic residues" evidence="1">
    <location>
        <begin position="115"/>
        <end position="126"/>
    </location>
</feature>
<organism evidence="2 3">
    <name type="scientific">Elysia marginata</name>
    <dbReference type="NCBI Taxonomy" id="1093978"/>
    <lineage>
        <taxon>Eukaryota</taxon>
        <taxon>Metazoa</taxon>
        <taxon>Spiralia</taxon>
        <taxon>Lophotrochozoa</taxon>
        <taxon>Mollusca</taxon>
        <taxon>Gastropoda</taxon>
        <taxon>Heterobranchia</taxon>
        <taxon>Euthyneura</taxon>
        <taxon>Panpulmonata</taxon>
        <taxon>Sacoglossa</taxon>
        <taxon>Placobranchoidea</taxon>
        <taxon>Plakobranchidae</taxon>
        <taxon>Elysia</taxon>
    </lineage>
</organism>
<protein>
    <submittedName>
        <fullName evidence="2">WD repeat-containing protein 87</fullName>
    </submittedName>
</protein>
<accession>A0AAV4HEM5</accession>
<feature type="compositionally biased region" description="Basic residues" evidence="1">
    <location>
        <begin position="608"/>
        <end position="630"/>
    </location>
</feature>
<feature type="region of interest" description="Disordered" evidence="1">
    <location>
        <begin position="1"/>
        <end position="23"/>
    </location>
</feature>
<dbReference type="SUPFAM" id="SSF48371">
    <property type="entry name" value="ARM repeat"/>
    <property type="match status" value="1"/>
</dbReference>
<feature type="compositionally biased region" description="Polar residues" evidence="1">
    <location>
        <begin position="172"/>
        <end position="219"/>
    </location>
</feature>
<comment type="caution">
    <text evidence="2">The sequence shown here is derived from an EMBL/GenBank/DDBJ whole genome shotgun (WGS) entry which is preliminary data.</text>
</comment>
<feature type="compositionally biased region" description="Low complexity" evidence="1">
    <location>
        <begin position="244"/>
        <end position="263"/>
    </location>
</feature>
<feature type="region of interest" description="Disordered" evidence="1">
    <location>
        <begin position="563"/>
        <end position="778"/>
    </location>
</feature>